<protein>
    <recommendedName>
        <fullName evidence="10">Peptidase metallopeptidase domain-containing protein</fullName>
    </recommendedName>
</protein>
<feature type="binding site" description="in inhibited form" evidence="8">
    <location>
        <position position="114"/>
    </location>
    <ligand>
        <name>Zn(2+)</name>
        <dbReference type="ChEBI" id="CHEBI:29105"/>
        <label>2</label>
        <note>catalytic</note>
    </ligand>
</feature>
<dbReference type="Gene3D" id="2.110.10.10">
    <property type="entry name" value="Hemopexin-like domain"/>
    <property type="match status" value="1"/>
</dbReference>
<reference evidence="11" key="1">
    <citation type="submission" date="2021-01" db="UniProtKB">
        <authorList>
            <consortium name="EnsemblMetazoa"/>
        </authorList>
    </citation>
    <scope>IDENTIFICATION</scope>
</reference>
<keyword evidence="8" id="KW-0106">Calcium</keyword>
<feature type="binding site" evidence="8">
    <location>
        <position position="294"/>
    </location>
    <ligand>
        <name>Zn(2+)</name>
        <dbReference type="ChEBI" id="CHEBI:29105"/>
        <label>2</label>
        <note>catalytic</note>
    </ligand>
</feature>
<feature type="binding site" evidence="8">
    <location>
        <position position="290"/>
    </location>
    <ligand>
        <name>Zn(2+)</name>
        <dbReference type="ChEBI" id="CHEBI:29105"/>
        <label>2</label>
        <note>catalytic</note>
    </ligand>
</feature>
<dbReference type="OrthoDB" id="406838at2759"/>
<feature type="region of interest" description="Disordered" evidence="9">
    <location>
        <begin position="125"/>
        <end position="144"/>
    </location>
</feature>
<dbReference type="Proteomes" id="UP000594262">
    <property type="component" value="Unplaced"/>
</dbReference>
<feature type="active site" evidence="7">
    <location>
        <position position="291"/>
    </location>
</feature>
<keyword evidence="3 8" id="KW-0479">Metal-binding</keyword>
<evidence type="ECO:0000256" key="3">
    <source>
        <dbReference type="ARBA" id="ARBA00022723"/>
    </source>
</evidence>
<dbReference type="GO" id="GO:0008270">
    <property type="term" value="F:zinc ion binding"/>
    <property type="evidence" value="ECO:0007669"/>
    <property type="project" value="InterPro"/>
</dbReference>
<dbReference type="GO" id="GO:0031012">
    <property type="term" value="C:extracellular matrix"/>
    <property type="evidence" value="ECO:0007669"/>
    <property type="project" value="InterPro"/>
</dbReference>
<keyword evidence="6" id="KW-0482">Metalloprotease</keyword>
<feature type="region of interest" description="Disordered" evidence="9">
    <location>
        <begin position="344"/>
        <end position="466"/>
    </location>
</feature>
<dbReference type="GO" id="GO:0006508">
    <property type="term" value="P:proteolysis"/>
    <property type="evidence" value="ECO:0007669"/>
    <property type="project" value="UniProtKB-KW"/>
</dbReference>
<comment type="cofactor">
    <cofactor evidence="8">
        <name>Zn(2+)</name>
        <dbReference type="ChEBI" id="CHEBI:29105"/>
    </cofactor>
    <text evidence="8">Binds 2 Zn(2+) ions per subunit.</text>
</comment>
<dbReference type="PRINTS" id="PR00138">
    <property type="entry name" value="MATRIXIN"/>
</dbReference>
<sequence length="707" mass="80182">QLKIELSIKIIKMRTNFILGLLLFVATIATMLNSAECKKGKGPKGKDKGPKGRDRKSRKKFKLEPKKYLWDIGYSSDPEIETEDPILDYQDFFGLPLTGQLDYVTMRTMEQPRCGMTDPIERFKDKKYGKGKGPRRGRKGGKPKKYRIHRGKRFLQQGTSWLPLFEKTGENKLKWTLLSTGTQLLSREEVLVETRKAFQFWADVTNLIFEEVPLENVDKKYAKDDIEILVSFGNEDHGDPYPFDGQGGTLAHAFYPLSNDGLSGDVHFDDDEDYTIQSEQGTNLLWVATHEIGHSLGLEHSNVNGALMYPVYTGYRPDFALNIDDILGIQSIYGIKETPTTTTITLPTTSTTTLPTTSTTTLPTTSTTTPTTSTTAPTTTTTATPITTTTNLPTTTTTLSTTTTPMPPMTTTTTTTTSTDPITTTTTTTTTPQTTTTTTTPPKTTTTPDPVPPVTKPKCPRSLRPHASYYNKNTQTINLFTRDRIITYHNDGRLTEGATFSPQEKRNFISHRMASTQIQYKGETVELRFVGRSYFIIKDSEKPVGPFTYHAMKKPKGHKGPKRRKGSKGHKKNSRKGKKEKKKPDSRLSNPLNIVLPRNHIVTAATVWKGGKLYLFATSRYYTHDLRKGKTHKKSHTLKHLVKRYRLKSINAAFWNEKKGHLVLFSRSSNYFYILHDRPKKRQKRVERKPLHKELRKIPENKRYCRL</sequence>
<dbReference type="InterPro" id="IPR001818">
    <property type="entry name" value="Pept_M10_metallopeptidase"/>
</dbReference>
<feature type="binding site" evidence="8">
    <location>
        <position position="269"/>
    </location>
    <ligand>
        <name>Ca(2+)</name>
        <dbReference type="ChEBI" id="CHEBI:29108"/>
        <label>3</label>
    </ligand>
</feature>
<dbReference type="AlphaFoldDB" id="A0A7M5WMB7"/>
<keyword evidence="2" id="KW-0645">Protease</keyword>
<feature type="binding site" evidence="8">
    <location>
        <position position="265"/>
    </location>
    <ligand>
        <name>Ca(2+)</name>
        <dbReference type="ChEBI" id="CHEBI:29108"/>
        <label>2</label>
    </ligand>
</feature>
<dbReference type="InterPro" id="IPR036365">
    <property type="entry name" value="PGBD-like_sf"/>
</dbReference>
<feature type="binding site" evidence="8">
    <location>
        <position position="237"/>
    </location>
    <ligand>
        <name>Zn(2+)</name>
        <dbReference type="ChEBI" id="CHEBI:29105"/>
        <label>1</label>
    </ligand>
</feature>
<feature type="binding site" evidence="8">
    <location>
        <position position="300"/>
    </location>
    <ligand>
        <name>Zn(2+)</name>
        <dbReference type="ChEBI" id="CHEBI:29105"/>
        <label>2</label>
        <note>catalytic</note>
    </ligand>
</feature>
<feature type="compositionally biased region" description="Basic residues" evidence="9">
    <location>
        <begin position="551"/>
        <end position="581"/>
    </location>
</feature>
<feature type="binding site" evidence="8">
    <location>
        <position position="252"/>
    </location>
    <ligand>
        <name>Zn(2+)</name>
        <dbReference type="ChEBI" id="CHEBI:29105"/>
        <label>1</label>
    </ligand>
</feature>
<dbReference type="GO" id="GO:0030574">
    <property type="term" value="P:collagen catabolic process"/>
    <property type="evidence" value="ECO:0007669"/>
    <property type="project" value="TreeGrafter"/>
</dbReference>
<dbReference type="Pfam" id="PF00413">
    <property type="entry name" value="Peptidase_M10"/>
    <property type="match status" value="1"/>
</dbReference>
<keyword evidence="12" id="KW-1185">Reference proteome</keyword>
<evidence type="ECO:0000313" key="12">
    <source>
        <dbReference type="Proteomes" id="UP000594262"/>
    </source>
</evidence>
<keyword evidence="5 8" id="KW-0862">Zinc</keyword>
<dbReference type="CDD" id="cd04278">
    <property type="entry name" value="ZnMc_MMP"/>
    <property type="match status" value="1"/>
</dbReference>
<keyword evidence="4" id="KW-0378">Hydrolase</keyword>
<dbReference type="Gene3D" id="3.40.390.10">
    <property type="entry name" value="Collagenase (Catalytic Domain)"/>
    <property type="match status" value="1"/>
</dbReference>
<evidence type="ECO:0000256" key="2">
    <source>
        <dbReference type="ARBA" id="ARBA00022670"/>
    </source>
</evidence>
<evidence type="ECO:0000256" key="6">
    <source>
        <dbReference type="ARBA" id="ARBA00023049"/>
    </source>
</evidence>
<evidence type="ECO:0000313" key="11">
    <source>
        <dbReference type="EnsemblMetazoa" id="CLYHEMP011143.1"/>
    </source>
</evidence>
<dbReference type="InterPro" id="IPR036375">
    <property type="entry name" value="Hemopexin-like_dom_sf"/>
</dbReference>
<dbReference type="SUPFAM" id="SSF50923">
    <property type="entry name" value="Hemopexin-like domain"/>
    <property type="match status" value="1"/>
</dbReference>
<dbReference type="SMART" id="SM00235">
    <property type="entry name" value="ZnMc"/>
    <property type="match status" value="1"/>
</dbReference>
<evidence type="ECO:0000256" key="1">
    <source>
        <dbReference type="ARBA" id="ARBA00010370"/>
    </source>
</evidence>
<dbReference type="InterPro" id="IPR021190">
    <property type="entry name" value="Pept_M10A"/>
</dbReference>
<dbReference type="SUPFAM" id="SSF47090">
    <property type="entry name" value="PGBD-like"/>
    <property type="match status" value="1"/>
</dbReference>
<dbReference type="GO" id="GO:0004222">
    <property type="term" value="F:metalloendopeptidase activity"/>
    <property type="evidence" value="ECO:0007669"/>
    <property type="project" value="InterPro"/>
</dbReference>
<feature type="binding site" evidence="8">
    <location>
        <position position="272"/>
    </location>
    <ligand>
        <name>Ca(2+)</name>
        <dbReference type="ChEBI" id="CHEBI:29108"/>
        <label>3</label>
    </ligand>
</feature>
<accession>A0A7M5WMB7</accession>
<evidence type="ECO:0000256" key="4">
    <source>
        <dbReference type="ARBA" id="ARBA00022801"/>
    </source>
</evidence>
<dbReference type="SUPFAM" id="SSF55486">
    <property type="entry name" value="Metalloproteases ('zincins'), catalytic domain"/>
    <property type="match status" value="1"/>
</dbReference>
<feature type="region of interest" description="Disordered" evidence="9">
    <location>
        <begin position="37"/>
        <end position="59"/>
    </location>
</feature>
<comment type="cofactor">
    <cofactor evidence="8">
        <name>Ca(2+)</name>
        <dbReference type="ChEBI" id="CHEBI:29108"/>
    </cofactor>
    <text evidence="8">Can bind about 5 Ca(2+) ions per subunit.</text>
</comment>
<feature type="compositionally biased region" description="Low complexity" evidence="9">
    <location>
        <begin position="344"/>
        <end position="448"/>
    </location>
</feature>
<evidence type="ECO:0000259" key="10">
    <source>
        <dbReference type="SMART" id="SM00235"/>
    </source>
</evidence>
<feature type="binding site" evidence="8">
    <location>
        <position position="267"/>
    </location>
    <ligand>
        <name>Zn(2+)</name>
        <dbReference type="ChEBI" id="CHEBI:29105"/>
        <label>1</label>
    </ligand>
</feature>
<dbReference type="GO" id="GO:0030198">
    <property type="term" value="P:extracellular matrix organization"/>
    <property type="evidence" value="ECO:0007669"/>
    <property type="project" value="TreeGrafter"/>
</dbReference>
<feature type="compositionally biased region" description="Basic residues" evidence="9">
    <location>
        <begin position="129"/>
        <end position="144"/>
    </location>
</feature>
<feature type="binding site" evidence="8">
    <location>
        <position position="308"/>
    </location>
    <ligand>
        <name>Zn(2+)</name>
        <dbReference type="ChEBI" id="CHEBI:29105"/>
        <label>2</label>
        <note>catalytic</note>
    </ligand>
</feature>
<feature type="binding site" evidence="8">
    <location>
        <position position="239"/>
    </location>
    <ligand>
        <name>Zn(2+)</name>
        <dbReference type="ChEBI" id="CHEBI:29105"/>
        <label>1</label>
    </ligand>
</feature>
<dbReference type="InterPro" id="IPR024079">
    <property type="entry name" value="MetalloPept_cat_dom_sf"/>
</dbReference>
<feature type="binding site" evidence="8">
    <location>
        <position position="270"/>
    </location>
    <ligand>
        <name>Ca(2+)</name>
        <dbReference type="ChEBI" id="CHEBI:29108"/>
        <label>1</label>
    </ligand>
</feature>
<evidence type="ECO:0000256" key="9">
    <source>
        <dbReference type="SAM" id="MobiDB-lite"/>
    </source>
</evidence>
<dbReference type="PANTHER" id="PTHR10201">
    <property type="entry name" value="MATRIX METALLOPROTEINASE"/>
    <property type="match status" value="1"/>
</dbReference>
<name>A0A7M5WMB7_9CNID</name>
<organism evidence="11 12">
    <name type="scientific">Clytia hemisphaerica</name>
    <dbReference type="NCBI Taxonomy" id="252671"/>
    <lineage>
        <taxon>Eukaryota</taxon>
        <taxon>Metazoa</taxon>
        <taxon>Cnidaria</taxon>
        <taxon>Hydrozoa</taxon>
        <taxon>Hydroidolina</taxon>
        <taxon>Leptothecata</taxon>
        <taxon>Obeliida</taxon>
        <taxon>Clytiidae</taxon>
        <taxon>Clytia</taxon>
    </lineage>
</organism>
<feature type="binding site" evidence="8">
    <location>
        <position position="245"/>
    </location>
    <ligand>
        <name>Ca(2+)</name>
        <dbReference type="ChEBI" id="CHEBI:29108"/>
        <label>3</label>
    </ligand>
</feature>
<proteinExistence type="inferred from homology"/>
<dbReference type="InterPro" id="IPR006026">
    <property type="entry name" value="Peptidase_Metallo"/>
</dbReference>
<evidence type="ECO:0000256" key="8">
    <source>
        <dbReference type="PIRSR" id="PIRSR621190-2"/>
    </source>
</evidence>
<dbReference type="EnsemblMetazoa" id="CLYHEMT011143.1">
    <property type="protein sequence ID" value="CLYHEMP011143.1"/>
    <property type="gene ID" value="CLYHEMG011143"/>
</dbReference>
<feature type="region of interest" description="Disordered" evidence="9">
    <location>
        <begin position="546"/>
        <end position="591"/>
    </location>
</feature>
<feature type="compositionally biased region" description="Basic and acidic residues" evidence="9">
    <location>
        <begin position="37"/>
        <end position="52"/>
    </location>
</feature>
<feature type="domain" description="Peptidase metallopeptidase" evidence="10">
    <location>
        <begin position="161"/>
        <end position="335"/>
    </location>
</feature>
<evidence type="ECO:0000256" key="5">
    <source>
        <dbReference type="ARBA" id="ARBA00022833"/>
    </source>
</evidence>
<feature type="binding site" evidence="8">
    <location>
        <position position="244"/>
    </location>
    <ligand>
        <name>Ca(2+)</name>
        <dbReference type="ChEBI" id="CHEBI:29108"/>
        <label>3</label>
    </ligand>
</feature>
<comment type="similarity">
    <text evidence="1">Belongs to the peptidase M10A family.</text>
</comment>
<feature type="binding site" evidence="8">
    <location>
        <position position="272"/>
    </location>
    <ligand>
        <name>Ca(2+)</name>
        <dbReference type="ChEBI" id="CHEBI:29108"/>
        <label>1</label>
    </ligand>
</feature>
<evidence type="ECO:0000256" key="7">
    <source>
        <dbReference type="PIRSR" id="PIRSR621190-1"/>
    </source>
</evidence>
<dbReference type="PANTHER" id="PTHR10201:SF323">
    <property type="entry name" value="MATRIX METALLOPROTEINASE-21"/>
    <property type="match status" value="1"/>
</dbReference>
<dbReference type="InterPro" id="IPR033739">
    <property type="entry name" value="M10A_MMP"/>
</dbReference>